<dbReference type="EMBL" id="BKAJ01000054">
    <property type="protein sequence ID" value="GEP56104.1"/>
    <property type="molecule type" value="Genomic_DNA"/>
</dbReference>
<keyword evidence="1" id="KW-0677">Repeat</keyword>
<organism evidence="3 4">
    <name type="scientific">Reyranella soli</name>
    <dbReference type="NCBI Taxonomy" id="1230389"/>
    <lineage>
        <taxon>Bacteria</taxon>
        <taxon>Pseudomonadati</taxon>
        <taxon>Pseudomonadota</taxon>
        <taxon>Alphaproteobacteria</taxon>
        <taxon>Hyphomicrobiales</taxon>
        <taxon>Reyranellaceae</taxon>
        <taxon>Reyranella</taxon>
    </lineage>
</organism>
<dbReference type="SUPFAM" id="SSF82185">
    <property type="entry name" value="Histone H3 K4-specific methyltransferase SET7/9 N-terminal domain"/>
    <property type="match status" value="1"/>
</dbReference>
<keyword evidence="4" id="KW-1185">Reference proteome</keyword>
<sequence>MRLVSILCSLLFVAGPAFAQQIALTPAKPDCPPGEPDSLEISWNGPCDNGDWLFDTDKGCRMWDWHPEPEDNVVWKGACRAGLAEGRGEAQWTEHGRPIDHFVGTYRNGKREGPGSYRWNDSVSFEGSYANDVPQGRGTLRIDDTVLSGEWNKGCLATTGKTAAIGVPRASCGPAAKPTPKVADR</sequence>
<evidence type="ECO:0000256" key="1">
    <source>
        <dbReference type="ARBA" id="ARBA00022737"/>
    </source>
</evidence>
<accession>A0A512NAY6</accession>
<dbReference type="AlphaFoldDB" id="A0A512NAY6"/>
<evidence type="ECO:0008006" key="5">
    <source>
        <dbReference type="Google" id="ProtNLM"/>
    </source>
</evidence>
<dbReference type="Gene3D" id="2.20.110.10">
    <property type="entry name" value="Histone H3 K4-specific methyltransferase SET7/9 N-terminal domain"/>
    <property type="match status" value="1"/>
</dbReference>
<comment type="caution">
    <text evidence="3">The sequence shown here is derived from an EMBL/GenBank/DDBJ whole genome shotgun (WGS) entry which is preliminary data.</text>
</comment>
<proteinExistence type="predicted"/>
<dbReference type="RefSeq" id="WP_147150180.1">
    <property type="nucleotide sequence ID" value="NZ_BKAJ01000054.1"/>
</dbReference>
<feature type="chain" id="PRO_5022078451" description="MORN repeat-containing protein" evidence="2">
    <location>
        <begin position="20"/>
        <end position="185"/>
    </location>
</feature>
<protein>
    <recommendedName>
        <fullName evidence="5">MORN repeat-containing protein</fullName>
    </recommendedName>
</protein>
<dbReference type="OrthoDB" id="7159040at2"/>
<dbReference type="Proteomes" id="UP000321058">
    <property type="component" value="Unassembled WGS sequence"/>
</dbReference>
<reference evidence="3 4" key="1">
    <citation type="submission" date="2019-07" db="EMBL/GenBank/DDBJ databases">
        <title>Whole genome shotgun sequence of Reyranella soli NBRC 108950.</title>
        <authorList>
            <person name="Hosoyama A."/>
            <person name="Uohara A."/>
            <person name="Ohji S."/>
            <person name="Ichikawa N."/>
        </authorList>
    </citation>
    <scope>NUCLEOTIDE SEQUENCE [LARGE SCALE GENOMIC DNA]</scope>
    <source>
        <strain evidence="3 4">NBRC 108950</strain>
    </source>
</reference>
<evidence type="ECO:0000256" key="2">
    <source>
        <dbReference type="SAM" id="SignalP"/>
    </source>
</evidence>
<keyword evidence="2" id="KW-0732">Signal</keyword>
<dbReference type="PANTHER" id="PTHR23084">
    <property type="entry name" value="PHOSPHATIDYLINOSITOL-4-PHOSPHATE 5-KINASE RELATED"/>
    <property type="match status" value="1"/>
</dbReference>
<dbReference type="InterPro" id="IPR003409">
    <property type="entry name" value="MORN"/>
</dbReference>
<dbReference type="PANTHER" id="PTHR23084:SF179">
    <property type="entry name" value="OS10G0565000 PROTEIN"/>
    <property type="match status" value="1"/>
</dbReference>
<dbReference type="Pfam" id="PF02493">
    <property type="entry name" value="MORN"/>
    <property type="match status" value="2"/>
</dbReference>
<evidence type="ECO:0000313" key="4">
    <source>
        <dbReference type="Proteomes" id="UP000321058"/>
    </source>
</evidence>
<feature type="signal peptide" evidence="2">
    <location>
        <begin position="1"/>
        <end position="19"/>
    </location>
</feature>
<gene>
    <name evidence="3" type="ORF">RSO01_32700</name>
</gene>
<name>A0A512NAY6_9HYPH</name>
<evidence type="ECO:0000313" key="3">
    <source>
        <dbReference type="EMBL" id="GEP56104.1"/>
    </source>
</evidence>